<protein>
    <submittedName>
        <fullName evidence="4">Cbb3-type cytochrome c oxidase subunit I</fullName>
    </submittedName>
</protein>
<evidence type="ECO:0000256" key="2">
    <source>
        <dbReference type="SAM" id="Phobius"/>
    </source>
</evidence>
<dbReference type="GO" id="GO:0009060">
    <property type="term" value="P:aerobic respiration"/>
    <property type="evidence" value="ECO:0007669"/>
    <property type="project" value="InterPro"/>
</dbReference>
<dbReference type="GO" id="GO:0022904">
    <property type="term" value="P:respiratory electron transport chain"/>
    <property type="evidence" value="ECO:0007669"/>
    <property type="project" value="TreeGrafter"/>
</dbReference>
<feature type="transmembrane region" description="Helical" evidence="2">
    <location>
        <begin position="367"/>
        <end position="387"/>
    </location>
</feature>
<dbReference type="GO" id="GO:0016020">
    <property type="term" value="C:membrane"/>
    <property type="evidence" value="ECO:0007669"/>
    <property type="project" value="InterPro"/>
</dbReference>
<feature type="transmembrane region" description="Helical" evidence="2">
    <location>
        <begin position="269"/>
        <end position="288"/>
    </location>
</feature>
<evidence type="ECO:0000259" key="3">
    <source>
        <dbReference type="PROSITE" id="PS50855"/>
    </source>
</evidence>
<comment type="caution">
    <text evidence="4">The sequence shown here is derived from an EMBL/GenBank/DDBJ whole genome shotgun (WGS) entry which is preliminary data.</text>
</comment>
<feature type="transmembrane region" description="Helical" evidence="2">
    <location>
        <begin position="511"/>
        <end position="532"/>
    </location>
</feature>
<feature type="transmembrane region" description="Helical" evidence="2">
    <location>
        <begin position="206"/>
        <end position="223"/>
    </location>
</feature>
<gene>
    <name evidence="4" type="ORF">J2I48_00085</name>
</gene>
<keyword evidence="1" id="KW-0679">Respiratory chain</keyword>
<feature type="transmembrane region" description="Helical" evidence="2">
    <location>
        <begin position="35"/>
        <end position="59"/>
    </location>
</feature>
<dbReference type="Proteomes" id="UP000664795">
    <property type="component" value="Unassembled WGS sequence"/>
</dbReference>
<dbReference type="GO" id="GO:0015990">
    <property type="term" value="P:electron transport coupled proton transport"/>
    <property type="evidence" value="ECO:0007669"/>
    <property type="project" value="TreeGrafter"/>
</dbReference>
<keyword evidence="2" id="KW-0812">Transmembrane</keyword>
<sequence length="608" mass="68288">MESSILNRWHWASLLLVLSVQPVLAQGSPVGDVWSQPGIIGTIILLVIVMAGVLVLAIARLGGVLNKLSTPLEQQQNETFEETVANLTTDQLDQILERRQARSYQLTGRELGSEQRPQDEKGLVSHVTTDMHAPLVAEKKHTLRYGKVEPALIRLIAAYLLSAAFWLVFGTAIGWYVGIKFVRPDIDHVAWLSFGRLRPVHTNTVFWGWSSLSMLGLGLFVVTRTSNTRLFSYRLGWLSLGLINACLVLGTLCLMNGINNGGGEYREFIWPVMALFAIGLVISLYNFYQTVAHRQIEEMYISNWYMLGALSWVIILSVIAYLPFYQNGLGETVIQGYYMHQGVGMWFMSFTLGLVYYFLPMSLNKPIYSYSLGVLAFWTQLLFYTLIGTHHYVFSPVPWWLQAVAIVFSAGMFIPVLAGTTNFVMTFRGSGKHVTSSYSLPFLAVGVLFYFTGSVQGSMQAFRFTNVVWHFTDFNVAHSHITMYGIIAFLLWGCIYTLVPRFMGREPRQLLVGIHFWFALLGLLAYIVSMMIGGTLKGLSWLDGEPFIKSVVLMAPFWVWRAIGGTLMLLSHFVFAFNLYEMLLKSAPASEASSVPHLNNTHHVAESA</sequence>
<evidence type="ECO:0000256" key="1">
    <source>
        <dbReference type="ARBA" id="ARBA00022660"/>
    </source>
</evidence>
<feature type="transmembrane region" description="Helical" evidence="2">
    <location>
        <begin position="151"/>
        <end position="177"/>
    </location>
</feature>
<keyword evidence="2" id="KW-1133">Transmembrane helix</keyword>
<dbReference type="GO" id="GO:0020037">
    <property type="term" value="F:heme binding"/>
    <property type="evidence" value="ECO:0007669"/>
    <property type="project" value="InterPro"/>
</dbReference>
<keyword evidence="1" id="KW-0249">Electron transport</keyword>
<dbReference type="SUPFAM" id="SSF81442">
    <property type="entry name" value="Cytochrome c oxidase subunit I-like"/>
    <property type="match status" value="1"/>
</dbReference>
<evidence type="ECO:0000313" key="5">
    <source>
        <dbReference type="Proteomes" id="UP000664795"/>
    </source>
</evidence>
<dbReference type="AlphaFoldDB" id="A0A939G182"/>
<accession>A0A939G182</accession>
<keyword evidence="5" id="KW-1185">Reference proteome</keyword>
<name>A0A939G182_9BACT</name>
<keyword evidence="1" id="KW-0813">Transport</keyword>
<dbReference type="RefSeq" id="WP_207333341.1">
    <property type="nucleotide sequence ID" value="NZ_JAFMYU010000001.1"/>
</dbReference>
<dbReference type="InterPro" id="IPR023616">
    <property type="entry name" value="Cyt_c_oxase-like_su1_dom"/>
</dbReference>
<dbReference type="EMBL" id="JAFMYU010000001">
    <property type="protein sequence ID" value="MBO0929368.1"/>
    <property type="molecule type" value="Genomic_DNA"/>
</dbReference>
<dbReference type="GO" id="GO:0004129">
    <property type="term" value="F:cytochrome-c oxidase activity"/>
    <property type="evidence" value="ECO:0007669"/>
    <property type="project" value="InterPro"/>
</dbReference>
<dbReference type="PROSITE" id="PS50855">
    <property type="entry name" value="COX1"/>
    <property type="match status" value="1"/>
</dbReference>
<feature type="transmembrane region" description="Helical" evidence="2">
    <location>
        <begin position="235"/>
        <end position="257"/>
    </location>
</feature>
<feature type="transmembrane region" description="Helical" evidence="2">
    <location>
        <begin position="558"/>
        <end position="580"/>
    </location>
</feature>
<organism evidence="4 5">
    <name type="scientific">Fibrella aquatilis</name>
    <dbReference type="NCBI Taxonomy" id="2817059"/>
    <lineage>
        <taxon>Bacteria</taxon>
        <taxon>Pseudomonadati</taxon>
        <taxon>Bacteroidota</taxon>
        <taxon>Cytophagia</taxon>
        <taxon>Cytophagales</taxon>
        <taxon>Spirosomataceae</taxon>
        <taxon>Fibrella</taxon>
    </lineage>
</organism>
<evidence type="ECO:0000313" key="4">
    <source>
        <dbReference type="EMBL" id="MBO0929368.1"/>
    </source>
</evidence>
<proteinExistence type="predicted"/>
<dbReference type="Pfam" id="PF00115">
    <property type="entry name" value="COX1"/>
    <property type="match status" value="1"/>
</dbReference>
<keyword evidence="2" id="KW-0472">Membrane</keyword>
<reference evidence="4 5" key="1">
    <citation type="submission" date="2021-03" db="EMBL/GenBank/DDBJ databases">
        <title>Fibrella sp. HMF5036 genome sequencing and assembly.</title>
        <authorList>
            <person name="Kang H."/>
            <person name="Kim H."/>
            <person name="Bae S."/>
            <person name="Joh K."/>
        </authorList>
    </citation>
    <scope>NUCLEOTIDE SEQUENCE [LARGE SCALE GENOMIC DNA]</scope>
    <source>
        <strain evidence="4 5">HMF5036</strain>
    </source>
</reference>
<feature type="transmembrane region" description="Helical" evidence="2">
    <location>
        <begin position="399"/>
        <end position="419"/>
    </location>
</feature>
<feature type="domain" description="Cytochrome oxidase subunit I profile" evidence="3">
    <location>
        <begin position="352"/>
        <end position="608"/>
    </location>
</feature>
<dbReference type="InterPro" id="IPR000883">
    <property type="entry name" value="Cyt_C_Oxase_1"/>
</dbReference>
<feature type="transmembrane region" description="Helical" evidence="2">
    <location>
        <begin position="440"/>
        <end position="461"/>
    </location>
</feature>
<feature type="transmembrane region" description="Helical" evidence="2">
    <location>
        <begin position="300"/>
        <end position="323"/>
    </location>
</feature>
<feature type="transmembrane region" description="Helical" evidence="2">
    <location>
        <begin position="481"/>
        <end position="499"/>
    </location>
</feature>
<dbReference type="PANTHER" id="PTHR10422:SF29">
    <property type="entry name" value="CYTOCHROME C OXIDASE SUBUNIT 1 HOMOLOG, BACTEROID"/>
    <property type="match status" value="1"/>
</dbReference>
<dbReference type="InterPro" id="IPR036927">
    <property type="entry name" value="Cyt_c_oxase-like_su1_sf"/>
</dbReference>
<dbReference type="Gene3D" id="1.20.210.10">
    <property type="entry name" value="Cytochrome c oxidase-like, subunit I domain"/>
    <property type="match status" value="1"/>
</dbReference>
<dbReference type="PANTHER" id="PTHR10422">
    <property type="entry name" value="CYTOCHROME C OXIDASE SUBUNIT 1"/>
    <property type="match status" value="1"/>
</dbReference>
<feature type="transmembrane region" description="Helical" evidence="2">
    <location>
        <begin position="343"/>
        <end position="360"/>
    </location>
</feature>